<evidence type="ECO:0000313" key="3">
    <source>
        <dbReference type="Proteomes" id="UP000578531"/>
    </source>
</evidence>
<feature type="region of interest" description="Disordered" evidence="1">
    <location>
        <begin position="1"/>
        <end position="29"/>
    </location>
</feature>
<dbReference type="AlphaFoldDB" id="A0A8H6FJ70"/>
<accession>A0A8H6FJ70</accession>
<feature type="region of interest" description="Disordered" evidence="1">
    <location>
        <begin position="44"/>
        <end position="69"/>
    </location>
</feature>
<dbReference type="Proteomes" id="UP000578531">
    <property type="component" value="Unassembled WGS sequence"/>
</dbReference>
<comment type="caution">
    <text evidence="2">The sequence shown here is derived from an EMBL/GenBank/DDBJ whole genome shotgun (WGS) entry which is preliminary data.</text>
</comment>
<dbReference type="OrthoDB" id="5402901at2759"/>
<organism evidence="2 3">
    <name type="scientific">Letharia columbiana</name>
    <dbReference type="NCBI Taxonomy" id="112416"/>
    <lineage>
        <taxon>Eukaryota</taxon>
        <taxon>Fungi</taxon>
        <taxon>Dikarya</taxon>
        <taxon>Ascomycota</taxon>
        <taxon>Pezizomycotina</taxon>
        <taxon>Lecanoromycetes</taxon>
        <taxon>OSLEUM clade</taxon>
        <taxon>Lecanoromycetidae</taxon>
        <taxon>Lecanorales</taxon>
        <taxon>Lecanorineae</taxon>
        <taxon>Parmeliaceae</taxon>
        <taxon>Letharia</taxon>
    </lineage>
</organism>
<gene>
    <name evidence="2" type="ORF">HO173_011529</name>
</gene>
<protein>
    <submittedName>
        <fullName evidence="2">Uncharacterized protein</fullName>
    </submittedName>
</protein>
<proteinExistence type="predicted"/>
<evidence type="ECO:0000256" key="1">
    <source>
        <dbReference type="SAM" id="MobiDB-lite"/>
    </source>
</evidence>
<dbReference type="EMBL" id="JACCJC010000072">
    <property type="protein sequence ID" value="KAF6229489.1"/>
    <property type="molecule type" value="Genomic_DNA"/>
</dbReference>
<dbReference type="RefSeq" id="XP_037159681.1">
    <property type="nucleotide sequence ID" value="XM_037313409.1"/>
</dbReference>
<reference evidence="2 3" key="1">
    <citation type="journal article" date="2020" name="Genomics">
        <title>Complete, high-quality genomes from long-read metagenomic sequencing of two wolf lichen thalli reveals enigmatic genome architecture.</title>
        <authorList>
            <person name="McKenzie S.K."/>
            <person name="Walston R.F."/>
            <person name="Allen J.L."/>
        </authorList>
    </citation>
    <scope>NUCLEOTIDE SEQUENCE [LARGE SCALE GENOMIC DNA]</scope>
    <source>
        <strain evidence="2">WasteWater2</strain>
    </source>
</reference>
<name>A0A8H6FJ70_9LECA</name>
<feature type="compositionally biased region" description="Polar residues" evidence="1">
    <location>
        <begin position="52"/>
        <end position="69"/>
    </location>
</feature>
<feature type="region of interest" description="Disordered" evidence="1">
    <location>
        <begin position="149"/>
        <end position="239"/>
    </location>
</feature>
<feature type="compositionally biased region" description="Low complexity" evidence="1">
    <location>
        <begin position="220"/>
        <end position="231"/>
    </location>
</feature>
<feature type="compositionally biased region" description="Basic and acidic residues" evidence="1">
    <location>
        <begin position="189"/>
        <end position="201"/>
    </location>
</feature>
<sequence length="333" mass="37316">MARTSRSRSPNARNTTLAIRTRDPLRQNDITTPDARKFISTQADRCPFPGYRNSSPHQNSRAESKTAPSVETFREAGAAIRERWTQEQRRRIAENEAALRQLTEVEQKVGSLSIKTHLPRGNDLTVPEQIAIIHGGGTPAQRANVRGTLLERQRPNTVDNKSLIPPVSSARPGVSQKKDTSQIQAEQTHSIRYDDFSELDARYGSPPKAKASETLNLTIKSPPKSPAEASSDNGKGTGLARGITKELLSRYRNTDFLNTNPQCTGPCPLQFPHNQGAYLQQGQIPRVWNARWGYSDPPRRIWEAWVRIEQGRGRSWDRVEVDGFAQAHWWAGP</sequence>
<evidence type="ECO:0000313" key="2">
    <source>
        <dbReference type="EMBL" id="KAF6229489.1"/>
    </source>
</evidence>
<dbReference type="GeneID" id="59293171"/>
<keyword evidence="3" id="KW-1185">Reference proteome</keyword>
<feature type="compositionally biased region" description="Polar residues" evidence="1">
    <location>
        <begin position="7"/>
        <end position="18"/>
    </location>
</feature>